<name>A0A810KWQ0_9ACTN</name>
<dbReference type="Proteomes" id="UP000680750">
    <property type="component" value="Chromosome"/>
</dbReference>
<feature type="region of interest" description="Disordered" evidence="1">
    <location>
        <begin position="150"/>
        <end position="206"/>
    </location>
</feature>
<evidence type="ECO:0000313" key="2">
    <source>
        <dbReference type="EMBL" id="BCJ26872.1"/>
    </source>
</evidence>
<dbReference type="EMBL" id="AP023354">
    <property type="protein sequence ID" value="BCJ26872.1"/>
    <property type="molecule type" value="Genomic_DNA"/>
</dbReference>
<proteinExistence type="predicted"/>
<keyword evidence="3" id="KW-1185">Reference proteome</keyword>
<protein>
    <submittedName>
        <fullName evidence="2">Uncharacterized protein</fullName>
    </submittedName>
</protein>
<feature type="compositionally biased region" description="Low complexity" evidence="1">
    <location>
        <begin position="79"/>
        <end position="89"/>
    </location>
</feature>
<gene>
    <name evidence="2" type="ORF">Asera_09800</name>
</gene>
<reference evidence="2" key="1">
    <citation type="submission" date="2020-08" db="EMBL/GenBank/DDBJ databases">
        <title>Whole genome shotgun sequence of Actinocatenispora sera NBRC 101916.</title>
        <authorList>
            <person name="Komaki H."/>
            <person name="Tamura T."/>
        </authorList>
    </citation>
    <scope>NUCLEOTIDE SEQUENCE</scope>
    <source>
        <strain evidence="2">NBRC 101916</strain>
    </source>
</reference>
<feature type="region of interest" description="Disordered" evidence="1">
    <location>
        <begin position="45"/>
        <end position="89"/>
    </location>
</feature>
<accession>A0A810KWQ0</accession>
<evidence type="ECO:0000256" key="1">
    <source>
        <dbReference type="SAM" id="MobiDB-lite"/>
    </source>
</evidence>
<dbReference type="KEGG" id="aser:Asera_09800"/>
<organism evidence="2 3">
    <name type="scientific">Actinocatenispora sera</name>
    <dbReference type="NCBI Taxonomy" id="390989"/>
    <lineage>
        <taxon>Bacteria</taxon>
        <taxon>Bacillati</taxon>
        <taxon>Actinomycetota</taxon>
        <taxon>Actinomycetes</taxon>
        <taxon>Micromonosporales</taxon>
        <taxon>Micromonosporaceae</taxon>
        <taxon>Actinocatenispora</taxon>
    </lineage>
</organism>
<feature type="compositionally biased region" description="Basic and acidic residues" evidence="1">
    <location>
        <begin position="164"/>
        <end position="180"/>
    </location>
</feature>
<dbReference type="RefSeq" id="WP_051802933.1">
    <property type="nucleotide sequence ID" value="NZ_AP023354.1"/>
</dbReference>
<sequence>MTSFAASATGAGITLVGEIVDLDSRNGSDLSRMSVRWLGVTVGPTGAYRTVRSDPSSAGDDPRAGAPTADSAGHPTSAPSPGAAARDTAAGGVAPAAAAASGAAPGAAAASGAAPGAAATGGVAAGDVRGGGAPGDWGSGAFFASAMRAADGGGAPFVPPQRSGGDDDPSRSHRPDQDRRPGRRGLTGSIRRLIDGPQGRHRRTHH</sequence>
<evidence type="ECO:0000313" key="3">
    <source>
        <dbReference type="Proteomes" id="UP000680750"/>
    </source>
</evidence>
<dbReference type="AlphaFoldDB" id="A0A810KWQ0"/>